<dbReference type="GeneID" id="19118010"/>
<dbReference type="EMBL" id="KI964043">
    <property type="protein sequence ID" value="EUC42959.1"/>
    <property type="molecule type" value="Genomic_DNA"/>
</dbReference>
<reference evidence="3 4" key="1">
    <citation type="journal article" date="2013" name="PLoS Genet.">
        <title>Comparative genome structure, secondary metabolite, and effector coding capacity across Cochliobolus pathogens.</title>
        <authorList>
            <person name="Condon B.J."/>
            <person name="Leng Y."/>
            <person name="Wu D."/>
            <person name="Bushley K.E."/>
            <person name="Ohm R.A."/>
            <person name="Otillar R."/>
            <person name="Martin J."/>
            <person name="Schackwitz W."/>
            <person name="Grimwood J."/>
            <person name="MohdZainudin N."/>
            <person name="Xue C."/>
            <person name="Wang R."/>
            <person name="Manning V.A."/>
            <person name="Dhillon B."/>
            <person name="Tu Z.J."/>
            <person name="Steffenson B.J."/>
            <person name="Salamov A."/>
            <person name="Sun H."/>
            <person name="Lowry S."/>
            <person name="LaButti K."/>
            <person name="Han J."/>
            <person name="Copeland A."/>
            <person name="Lindquist E."/>
            <person name="Barry K."/>
            <person name="Schmutz J."/>
            <person name="Baker S.E."/>
            <person name="Ciuffetti L.M."/>
            <person name="Grigoriev I.V."/>
            <person name="Zhong S."/>
            <person name="Turgeon B.G."/>
        </authorList>
    </citation>
    <scope>NUCLEOTIDE SEQUENCE [LARGE SCALE GENOMIC DNA]</scope>
    <source>
        <strain evidence="3 4">ATCC 44560</strain>
    </source>
</reference>
<dbReference type="RefSeq" id="XP_007690506.1">
    <property type="nucleotide sequence ID" value="XM_007692316.1"/>
</dbReference>
<gene>
    <name evidence="3" type="ORF">COCMIDRAFT_102113</name>
</gene>
<accession>W6Z5X5</accession>
<evidence type="ECO:0000256" key="2">
    <source>
        <dbReference type="SAM" id="MobiDB-lite"/>
    </source>
</evidence>
<evidence type="ECO:0000313" key="3">
    <source>
        <dbReference type="EMBL" id="EUC42959.1"/>
    </source>
</evidence>
<keyword evidence="4" id="KW-1185">Reference proteome</keyword>
<dbReference type="OrthoDB" id="3801394at2759"/>
<feature type="region of interest" description="Disordered" evidence="2">
    <location>
        <begin position="20"/>
        <end position="46"/>
    </location>
</feature>
<dbReference type="HOGENOM" id="CLU_794510_0_0_1"/>
<name>W6Z5X5_COCMI</name>
<sequence>MSPEPHFDSVSCKIWKKIEKSIRNKGTSRPDPESQTSQQQQPPYEKRLCCKPYHRNKVQRELSWLSKILTVDGTTHDPHTHGFEDTPVSQGGKHHTKVAQNIKTWESKPEIAENMNKEPAGAFIRFTWKDGVLANGSGQLDRFLSTGSILHSRWHVAGFLRNESFADVYSLNKPPLTLLSGEIGASLEAHVFLDEYYGNCAAYASRLKNRMRQSGNCLDIFWHSGRHVFIMKLPNKPVLFKLRNTKEEFPALVDQDKCNERMALQRRRFRGRPSFAVTAGGEWPDASPEFRPVPVNEGKSALEKELERIEKARVKKAERQRVKRKLQREKKHVEKECRSVIPMALMGSS</sequence>
<protein>
    <submittedName>
        <fullName evidence="3">Uncharacterized protein</fullName>
    </submittedName>
</protein>
<organism evidence="3 4">
    <name type="scientific">Bipolaris oryzae ATCC 44560</name>
    <dbReference type="NCBI Taxonomy" id="930090"/>
    <lineage>
        <taxon>Eukaryota</taxon>
        <taxon>Fungi</taxon>
        <taxon>Dikarya</taxon>
        <taxon>Ascomycota</taxon>
        <taxon>Pezizomycotina</taxon>
        <taxon>Dothideomycetes</taxon>
        <taxon>Pleosporomycetidae</taxon>
        <taxon>Pleosporales</taxon>
        <taxon>Pleosporineae</taxon>
        <taxon>Pleosporaceae</taxon>
        <taxon>Bipolaris</taxon>
    </lineage>
</organism>
<dbReference type="AlphaFoldDB" id="W6Z5X5"/>
<proteinExistence type="predicted"/>
<evidence type="ECO:0000313" key="4">
    <source>
        <dbReference type="Proteomes" id="UP000054032"/>
    </source>
</evidence>
<feature type="coiled-coil region" evidence="1">
    <location>
        <begin position="299"/>
        <end position="336"/>
    </location>
</feature>
<feature type="compositionally biased region" description="Low complexity" evidence="2">
    <location>
        <begin position="34"/>
        <end position="43"/>
    </location>
</feature>
<dbReference type="KEGG" id="bor:COCMIDRAFT_102113"/>
<feature type="compositionally biased region" description="Basic and acidic residues" evidence="2">
    <location>
        <begin position="20"/>
        <end position="32"/>
    </location>
</feature>
<dbReference type="Proteomes" id="UP000054032">
    <property type="component" value="Unassembled WGS sequence"/>
</dbReference>
<evidence type="ECO:0000256" key="1">
    <source>
        <dbReference type="SAM" id="Coils"/>
    </source>
</evidence>
<keyword evidence="1" id="KW-0175">Coiled coil</keyword>